<dbReference type="GO" id="GO:0016757">
    <property type="term" value="F:glycosyltransferase activity"/>
    <property type="evidence" value="ECO:0007669"/>
    <property type="project" value="UniProtKB-KW"/>
</dbReference>
<gene>
    <name evidence="3" type="ORF">U0042_11855</name>
</gene>
<proteinExistence type="predicted"/>
<dbReference type="InterPro" id="IPR029044">
    <property type="entry name" value="Nucleotide-diphossugar_trans"/>
</dbReference>
<dbReference type="SUPFAM" id="SSF53448">
    <property type="entry name" value="Nucleotide-diphospho-sugar transferases"/>
    <property type="match status" value="1"/>
</dbReference>
<reference evidence="3 4" key="1">
    <citation type="submission" date="2023-12" db="EMBL/GenBank/DDBJ databases">
        <title>Genome sequencing and assembly of bacterial species from a model synthetic community.</title>
        <authorList>
            <person name="Hogle S.L."/>
        </authorList>
    </citation>
    <scope>NUCLEOTIDE SEQUENCE [LARGE SCALE GENOMIC DNA]</scope>
    <source>
        <strain evidence="3 4">HAMBI 2494</strain>
    </source>
</reference>
<feature type="domain" description="Glycosyltransferase 2-like" evidence="2">
    <location>
        <begin position="83"/>
        <end position="182"/>
    </location>
</feature>
<evidence type="ECO:0000313" key="4">
    <source>
        <dbReference type="Proteomes" id="UP001325479"/>
    </source>
</evidence>
<dbReference type="Pfam" id="PF00535">
    <property type="entry name" value="Glycos_transf_2"/>
    <property type="match status" value="1"/>
</dbReference>
<evidence type="ECO:0000313" key="3">
    <source>
        <dbReference type="EMBL" id="WQD80311.1"/>
    </source>
</evidence>
<protein>
    <submittedName>
        <fullName evidence="3">Glycosyltransferase</fullName>
        <ecNumber evidence="3">2.4.-.-</ecNumber>
    </submittedName>
</protein>
<dbReference type="Gene3D" id="3.90.550.10">
    <property type="entry name" value="Spore Coat Polysaccharide Biosynthesis Protein SpsA, Chain A"/>
    <property type="match status" value="1"/>
</dbReference>
<dbReference type="PANTHER" id="PTHR43685:SF3">
    <property type="entry name" value="SLR2126 PROTEIN"/>
    <property type="match status" value="1"/>
</dbReference>
<feature type="region of interest" description="Disordered" evidence="1">
    <location>
        <begin position="1"/>
        <end position="43"/>
    </location>
</feature>
<accession>A0ABZ0WSW9</accession>
<dbReference type="InterPro" id="IPR050834">
    <property type="entry name" value="Glycosyltransf_2"/>
</dbReference>
<keyword evidence="3" id="KW-0328">Glycosyltransferase</keyword>
<evidence type="ECO:0000259" key="2">
    <source>
        <dbReference type="Pfam" id="PF00535"/>
    </source>
</evidence>
<sequence>MNARNLADAAGPSRPESGARAEQGGSNATEVAPDVSLEACPDTAPDTASHDACALRVPGDARHARASDPFAARDAFSEIRFAVCITTMNRTETLDACLANLARCVPPPACVVVSDDSPASGTREANAAVVARYPGVAWLAGPRRGVCANRNNAVMHCLAHAVRCTHVSFIDDDVQPAPDFFAVAKTWLTALPAARRTQTVLTGGPSSTSADFDDAFAGRATSCAAVRLSFAGYFTAAERPECVNIHAAVFPLALFRTERWDENIYFGSEDAELSLRAMKRGYPIELVPALRSRDTQAGKGVLATPADDAPRALSRYELCCEAARLYIGVKRYRSIDPSVLKLAAFASYWLAHMTVYLARRGALRSLPEIVRRSNVWRAWRRPPSACARCG</sequence>
<keyword evidence="3" id="KW-0808">Transferase</keyword>
<dbReference type="RefSeq" id="WP_269814067.1">
    <property type="nucleotide sequence ID" value="NZ_CP139965.1"/>
</dbReference>
<dbReference type="EMBL" id="CP139965">
    <property type="protein sequence ID" value="WQD80311.1"/>
    <property type="molecule type" value="Genomic_DNA"/>
</dbReference>
<dbReference type="EC" id="2.4.-.-" evidence="3"/>
<dbReference type="PANTHER" id="PTHR43685">
    <property type="entry name" value="GLYCOSYLTRANSFERASE"/>
    <property type="match status" value="1"/>
</dbReference>
<organism evidence="3 4">
    <name type="scientific">Paraburkholderia kururiensis</name>
    <dbReference type="NCBI Taxonomy" id="984307"/>
    <lineage>
        <taxon>Bacteria</taxon>
        <taxon>Pseudomonadati</taxon>
        <taxon>Pseudomonadota</taxon>
        <taxon>Betaproteobacteria</taxon>
        <taxon>Burkholderiales</taxon>
        <taxon>Burkholderiaceae</taxon>
        <taxon>Paraburkholderia</taxon>
    </lineage>
</organism>
<name>A0ABZ0WSW9_9BURK</name>
<dbReference type="InterPro" id="IPR001173">
    <property type="entry name" value="Glyco_trans_2-like"/>
</dbReference>
<keyword evidence="4" id="KW-1185">Reference proteome</keyword>
<dbReference type="Proteomes" id="UP001325479">
    <property type="component" value="Chromosome"/>
</dbReference>
<evidence type="ECO:0000256" key="1">
    <source>
        <dbReference type="SAM" id="MobiDB-lite"/>
    </source>
</evidence>